<dbReference type="InterPro" id="IPR016576">
    <property type="entry name" value="Ribosomal_mL63"/>
</dbReference>
<dbReference type="AlphaFoldDB" id="A0ABD3VA15"/>
<proteinExistence type="predicted"/>
<keyword evidence="2" id="KW-1185">Reference proteome</keyword>
<dbReference type="Proteomes" id="UP001634394">
    <property type="component" value="Unassembled WGS sequence"/>
</dbReference>
<organism evidence="1 2">
    <name type="scientific">Sinanodonta woodiana</name>
    <name type="common">Chinese pond mussel</name>
    <name type="synonym">Anodonta woodiana</name>
    <dbReference type="NCBI Taxonomy" id="1069815"/>
    <lineage>
        <taxon>Eukaryota</taxon>
        <taxon>Metazoa</taxon>
        <taxon>Spiralia</taxon>
        <taxon>Lophotrochozoa</taxon>
        <taxon>Mollusca</taxon>
        <taxon>Bivalvia</taxon>
        <taxon>Autobranchia</taxon>
        <taxon>Heteroconchia</taxon>
        <taxon>Palaeoheterodonta</taxon>
        <taxon>Unionida</taxon>
        <taxon>Unionoidea</taxon>
        <taxon>Unionidae</taxon>
        <taxon>Unioninae</taxon>
        <taxon>Sinanodonta</taxon>
    </lineage>
</organism>
<dbReference type="Pfam" id="PF14978">
    <property type="entry name" value="MRP-63"/>
    <property type="match status" value="1"/>
</dbReference>
<dbReference type="PANTHER" id="PTHR14520">
    <property type="entry name" value="MITOCHONDRIAL RIBOSOMAL PROTEIN 63"/>
    <property type="match status" value="1"/>
</dbReference>
<evidence type="ECO:0000313" key="1">
    <source>
        <dbReference type="EMBL" id="KAL3857648.1"/>
    </source>
</evidence>
<name>A0ABD3VA15_SINWO</name>
<dbReference type="EMBL" id="JBJQND010000013">
    <property type="protein sequence ID" value="KAL3857648.1"/>
    <property type="molecule type" value="Genomic_DNA"/>
</dbReference>
<evidence type="ECO:0000313" key="2">
    <source>
        <dbReference type="Proteomes" id="UP001634394"/>
    </source>
</evidence>
<protein>
    <submittedName>
        <fullName evidence="1">Uncharacterized protein</fullName>
    </submittedName>
</protein>
<dbReference type="PANTHER" id="PTHR14520:SF4">
    <property type="entry name" value="LARGE RIBOSOMAL SUBUNIT PROTEIN ML63"/>
    <property type="match status" value="1"/>
</dbReference>
<gene>
    <name evidence="1" type="ORF">ACJMK2_012295</name>
</gene>
<accession>A0ABD3VA15</accession>
<comment type="caution">
    <text evidence="1">The sequence shown here is derived from an EMBL/GenBank/DDBJ whole genome shotgun (WGS) entry which is preliminary data.</text>
</comment>
<sequence>MRLTSTRLVDFVQTVWKKKRRIPGLLTEGKHQKVALIQPLWKLTAVKWMIMEENNLDILDKPYLSKEAELRYMKDHNVRQQKHRELKEARDASRWLKHVYFTDQLEHLNVTKKWE</sequence>
<reference evidence="1 2" key="1">
    <citation type="submission" date="2024-11" db="EMBL/GenBank/DDBJ databases">
        <title>Chromosome-level genome assembly of the freshwater bivalve Anodonta woodiana.</title>
        <authorList>
            <person name="Chen X."/>
        </authorList>
    </citation>
    <scope>NUCLEOTIDE SEQUENCE [LARGE SCALE GENOMIC DNA]</scope>
    <source>
        <strain evidence="1">MN2024</strain>
        <tissue evidence="1">Gills</tissue>
    </source>
</reference>